<keyword evidence="3" id="KW-1133">Transmembrane helix</keyword>
<comment type="subcellular location">
    <subcellularLocation>
        <location evidence="1">Membrane</location>
        <topology evidence="1">Multi-pass membrane protein</topology>
    </subcellularLocation>
</comment>
<evidence type="ECO:0000256" key="1">
    <source>
        <dbReference type="ARBA" id="ARBA00004141"/>
    </source>
</evidence>
<keyword evidence="3" id="KW-0812">Transmembrane</keyword>
<dbReference type="PROSITE" id="PS50850">
    <property type="entry name" value="MFS"/>
    <property type="match status" value="1"/>
</dbReference>
<feature type="region of interest" description="Disordered" evidence="2">
    <location>
        <begin position="1"/>
        <end position="23"/>
    </location>
</feature>
<keyword evidence="6" id="KW-1185">Reference proteome</keyword>
<evidence type="ECO:0000256" key="3">
    <source>
        <dbReference type="SAM" id="Phobius"/>
    </source>
</evidence>
<dbReference type="InterPro" id="IPR020846">
    <property type="entry name" value="MFS_dom"/>
</dbReference>
<dbReference type="AlphaFoldDB" id="A0AAW1BGE9"/>
<dbReference type="Proteomes" id="UP001474421">
    <property type="component" value="Unassembled WGS sequence"/>
</dbReference>
<proteinExistence type="predicted"/>
<evidence type="ECO:0000256" key="2">
    <source>
        <dbReference type="SAM" id="MobiDB-lite"/>
    </source>
</evidence>
<dbReference type="InterPro" id="IPR011701">
    <property type="entry name" value="MFS"/>
</dbReference>
<feature type="transmembrane region" description="Helical" evidence="3">
    <location>
        <begin position="33"/>
        <end position="60"/>
    </location>
</feature>
<comment type="caution">
    <text evidence="5">The sequence shown here is derived from an EMBL/GenBank/DDBJ whole genome shotgun (WGS) entry which is preliminary data.</text>
</comment>
<dbReference type="Pfam" id="PF07690">
    <property type="entry name" value="MFS_1"/>
    <property type="match status" value="1"/>
</dbReference>
<organism evidence="5 6">
    <name type="scientific">Crotalus adamanteus</name>
    <name type="common">Eastern diamondback rattlesnake</name>
    <dbReference type="NCBI Taxonomy" id="8729"/>
    <lineage>
        <taxon>Eukaryota</taxon>
        <taxon>Metazoa</taxon>
        <taxon>Chordata</taxon>
        <taxon>Craniata</taxon>
        <taxon>Vertebrata</taxon>
        <taxon>Euteleostomi</taxon>
        <taxon>Lepidosauria</taxon>
        <taxon>Squamata</taxon>
        <taxon>Bifurcata</taxon>
        <taxon>Unidentata</taxon>
        <taxon>Episquamata</taxon>
        <taxon>Toxicofera</taxon>
        <taxon>Serpentes</taxon>
        <taxon>Colubroidea</taxon>
        <taxon>Viperidae</taxon>
        <taxon>Crotalinae</taxon>
        <taxon>Crotalus</taxon>
    </lineage>
</organism>
<name>A0AAW1BGE9_CROAD</name>
<protein>
    <submittedName>
        <fullName evidence="5">Monocarboxylate transporter 14</fullName>
    </submittedName>
</protein>
<feature type="transmembrane region" description="Helical" evidence="3">
    <location>
        <begin position="135"/>
        <end position="159"/>
    </location>
</feature>
<gene>
    <name evidence="5" type="ORF">NXF25_011878</name>
</gene>
<feature type="transmembrane region" description="Helical" evidence="3">
    <location>
        <begin position="191"/>
        <end position="210"/>
    </location>
</feature>
<accession>A0AAW1BGE9</accession>
<sequence length="260" mass="28624">MYDSHEDVDYDSEKNSKEREQKLKSNPDIDRGWAWMIVFSSFLVHILIMGSQMALGILNMEWLEEFSQSRGLTAWVSSLNMGITLIVDSIVKIGSSTSSPFIGLFINTCGCRKTAITGGILNALGWILSSYASNVHYLFITFGIIAGIGSGMVYLPAVVTVGEYFQKRRALAQGLSTTGTGFVGIKHLANAYGIIICANGISALLGPPFAGWIYDLTQKYDFSFYICGFLYMVGILTLLIQPYMDKEKPSSGKNIENENV</sequence>
<reference evidence="5 6" key="1">
    <citation type="journal article" date="2024" name="Proc. Natl. Acad. Sci. U.S.A.">
        <title>The genetic regulatory architecture and epigenomic basis for age-related changes in rattlesnake venom.</title>
        <authorList>
            <person name="Hogan M.P."/>
            <person name="Holding M.L."/>
            <person name="Nystrom G.S."/>
            <person name="Colston T.J."/>
            <person name="Bartlett D.A."/>
            <person name="Mason A.J."/>
            <person name="Ellsworth S.A."/>
            <person name="Rautsaw R.M."/>
            <person name="Lawrence K.C."/>
            <person name="Strickland J.L."/>
            <person name="He B."/>
            <person name="Fraser P."/>
            <person name="Margres M.J."/>
            <person name="Gilbert D.M."/>
            <person name="Gibbs H.L."/>
            <person name="Parkinson C.L."/>
            <person name="Rokyta D.R."/>
        </authorList>
    </citation>
    <scope>NUCLEOTIDE SEQUENCE [LARGE SCALE GENOMIC DNA]</scope>
    <source>
        <strain evidence="5">DRR0105</strain>
    </source>
</reference>
<dbReference type="PANTHER" id="PTHR11360">
    <property type="entry name" value="MONOCARBOXYLATE TRANSPORTER"/>
    <property type="match status" value="1"/>
</dbReference>
<dbReference type="PANTHER" id="PTHR11360:SF239">
    <property type="entry name" value="MONOCARBOXYLATE TRANSPORTER 14"/>
    <property type="match status" value="1"/>
</dbReference>
<dbReference type="SUPFAM" id="SSF103473">
    <property type="entry name" value="MFS general substrate transporter"/>
    <property type="match status" value="2"/>
</dbReference>
<feature type="domain" description="Major facilitator superfamily (MFS) profile" evidence="4">
    <location>
        <begin position="37"/>
        <end position="260"/>
    </location>
</feature>
<dbReference type="GO" id="GO:0016020">
    <property type="term" value="C:membrane"/>
    <property type="evidence" value="ECO:0007669"/>
    <property type="project" value="UniProtKB-SubCell"/>
</dbReference>
<dbReference type="GO" id="GO:0008028">
    <property type="term" value="F:monocarboxylic acid transmembrane transporter activity"/>
    <property type="evidence" value="ECO:0007669"/>
    <property type="project" value="TreeGrafter"/>
</dbReference>
<keyword evidence="3" id="KW-0472">Membrane</keyword>
<evidence type="ECO:0000313" key="6">
    <source>
        <dbReference type="Proteomes" id="UP001474421"/>
    </source>
</evidence>
<dbReference type="InterPro" id="IPR050327">
    <property type="entry name" value="Proton-linked_MCT"/>
</dbReference>
<dbReference type="Gene3D" id="1.20.1250.20">
    <property type="entry name" value="MFS general substrate transporter like domains"/>
    <property type="match status" value="1"/>
</dbReference>
<evidence type="ECO:0000313" key="5">
    <source>
        <dbReference type="EMBL" id="KAK9401164.1"/>
    </source>
</evidence>
<feature type="transmembrane region" description="Helical" evidence="3">
    <location>
        <begin position="222"/>
        <end position="240"/>
    </location>
</feature>
<dbReference type="InterPro" id="IPR036259">
    <property type="entry name" value="MFS_trans_sf"/>
</dbReference>
<dbReference type="EMBL" id="JAOTOJ010000005">
    <property type="protein sequence ID" value="KAK9401164.1"/>
    <property type="molecule type" value="Genomic_DNA"/>
</dbReference>
<evidence type="ECO:0000259" key="4">
    <source>
        <dbReference type="PROSITE" id="PS50850"/>
    </source>
</evidence>